<dbReference type="EMBL" id="CM000138">
    <property type="protein sequence ID" value="EAZ10262.1"/>
    <property type="molecule type" value="Genomic_DNA"/>
</dbReference>
<dbReference type="AlphaFoldDB" id="A2ZNG5"/>
<evidence type="ECO:0000256" key="1">
    <source>
        <dbReference type="SAM" id="MobiDB-lite"/>
    </source>
</evidence>
<feature type="chain" id="PRO_5002651189" evidence="2">
    <location>
        <begin position="25"/>
        <end position="179"/>
    </location>
</feature>
<name>A2ZNG5_ORYSJ</name>
<accession>A2ZNG5</accession>
<dbReference type="Proteomes" id="UP000007752">
    <property type="component" value="Chromosome 1"/>
</dbReference>
<feature type="signal peptide" evidence="2">
    <location>
        <begin position="1"/>
        <end position="24"/>
    </location>
</feature>
<protein>
    <submittedName>
        <fullName evidence="3">Uncharacterized protein</fullName>
    </submittedName>
</protein>
<organism evidence="3">
    <name type="scientific">Oryza sativa subsp. japonica</name>
    <name type="common">Rice</name>
    <dbReference type="NCBI Taxonomy" id="39947"/>
    <lineage>
        <taxon>Eukaryota</taxon>
        <taxon>Viridiplantae</taxon>
        <taxon>Streptophyta</taxon>
        <taxon>Embryophyta</taxon>
        <taxon>Tracheophyta</taxon>
        <taxon>Spermatophyta</taxon>
        <taxon>Magnoliopsida</taxon>
        <taxon>Liliopsida</taxon>
        <taxon>Poales</taxon>
        <taxon>Poaceae</taxon>
        <taxon>BOP clade</taxon>
        <taxon>Oryzoideae</taxon>
        <taxon>Oryzeae</taxon>
        <taxon>Oryzinae</taxon>
        <taxon>Oryza</taxon>
        <taxon>Oryza sativa</taxon>
    </lineage>
</organism>
<evidence type="ECO:0000313" key="3">
    <source>
        <dbReference type="EMBL" id="EAZ10262.1"/>
    </source>
</evidence>
<keyword evidence="2" id="KW-0732">Signal</keyword>
<reference evidence="3" key="2">
    <citation type="submission" date="2008-12" db="EMBL/GenBank/DDBJ databases">
        <title>Improved gene annotation of the rice (Oryza sativa) genomes.</title>
        <authorList>
            <person name="Wang J."/>
            <person name="Li R."/>
            <person name="Fan W."/>
            <person name="Huang Q."/>
            <person name="Zhang J."/>
            <person name="Zhou Y."/>
            <person name="Hu Y."/>
            <person name="Zi S."/>
            <person name="Li J."/>
            <person name="Ni P."/>
            <person name="Zheng H."/>
            <person name="Zhang Y."/>
            <person name="Zhao M."/>
            <person name="Hao Q."/>
            <person name="McDermott J."/>
            <person name="Samudrala R."/>
            <person name="Kristiansen K."/>
            <person name="Wong G.K.-S."/>
        </authorList>
    </citation>
    <scope>NUCLEOTIDE SEQUENCE</scope>
</reference>
<reference evidence="3" key="1">
    <citation type="journal article" date="2005" name="PLoS Biol.">
        <title>The genomes of Oryza sativa: a history of duplications.</title>
        <authorList>
            <person name="Yu J."/>
            <person name="Wang J."/>
            <person name="Lin W."/>
            <person name="Li S."/>
            <person name="Li H."/>
            <person name="Zhou J."/>
            <person name="Ni P."/>
            <person name="Dong W."/>
            <person name="Hu S."/>
            <person name="Zeng C."/>
            <person name="Zhang J."/>
            <person name="Zhang Y."/>
            <person name="Li R."/>
            <person name="Xu Z."/>
            <person name="Li S."/>
            <person name="Li X."/>
            <person name="Zheng H."/>
            <person name="Cong L."/>
            <person name="Lin L."/>
            <person name="Yin J."/>
            <person name="Geng J."/>
            <person name="Li G."/>
            <person name="Shi J."/>
            <person name="Liu J."/>
            <person name="Lv H."/>
            <person name="Li J."/>
            <person name="Wang J."/>
            <person name="Deng Y."/>
            <person name="Ran L."/>
            <person name="Shi X."/>
            <person name="Wang X."/>
            <person name="Wu Q."/>
            <person name="Li C."/>
            <person name="Ren X."/>
            <person name="Wang J."/>
            <person name="Wang X."/>
            <person name="Li D."/>
            <person name="Liu D."/>
            <person name="Zhang X."/>
            <person name="Ji Z."/>
            <person name="Zhao W."/>
            <person name="Sun Y."/>
            <person name="Zhang Z."/>
            <person name="Bao J."/>
            <person name="Han Y."/>
            <person name="Dong L."/>
            <person name="Ji J."/>
            <person name="Chen P."/>
            <person name="Wu S."/>
            <person name="Liu J."/>
            <person name="Xiao Y."/>
            <person name="Bu D."/>
            <person name="Tan J."/>
            <person name="Yang L."/>
            <person name="Ye C."/>
            <person name="Zhang J."/>
            <person name="Xu J."/>
            <person name="Zhou Y."/>
            <person name="Yu Y."/>
            <person name="Zhang B."/>
            <person name="Zhuang S."/>
            <person name="Wei H."/>
            <person name="Liu B."/>
            <person name="Lei M."/>
            <person name="Yu H."/>
            <person name="Li Y."/>
            <person name="Xu H."/>
            <person name="Wei S."/>
            <person name="He X."/>
            <person name="Fang L."/>
            <person name="Zhang Z."/>
            <person name="Zhang Y."/>
            <person name="Huang X."/>
            <person name="Su Z."/>
            <person name="Tong W."/>
            <person name="Li J."/>
            <person name="Tong Z."/>
            <person name="Li S."/>
            <person name="Ye J."/>
            <person name="Wang L."/>
            <person name="Fang L."/>
            <person name="Lei T."/>
            <person name="Chen C."/>
            <person name="Chen H."/>
            <person name="Xu Z."/>
            <person name="Li H."/>
            <person name="Huang H."/>
            <person name="Zhang F."/>
            <person name="Xu H."/>
            <person name="Li N."/>
            <person name="Zhao C."/>
            <person name="Li S."/>
            <person name="Dong L."/>
            <person name="Huang Y."/>
            <person name="Li L."/>
            <person name="Xi Y."/>
            <person name="Qi Q."/>
            <person name="Li W."/>
            <person name="Zhang B."/>
            <person name="Hu W."/>
            <person name="Zhang Y."/>
            <person name="Tian X."/>
            <person name="Jiao Y."/>
            <person name="Liang X."/>
            <person name="Jin J."/>
            <person name="Gao L."/>
            <person name="Zheng W."/>
            <person name="Hao B."/>
            <person name="Liu S."/>
            <person name="Wang W."/>
            <person name="Yuan L."/>
            <person name="Cao M."/>
            <person name="McDermott J."/>
            <person name="Samudrala R."/>
            <person name="Wang J."/>
            <person name="Wong G.K."/>
            <person name="Yang H."/>
        </authorList>
    </citation>
    <scope>NUCLEOTIDE SEQUENCE [LARGE SCALE GENOMIC DNA]</scope>
</reference>
<feature type="region of interest" description="Disordered" evidence="1">
    <location>
        <begin position="135"/>
        <end position="164"/>
    </location>
</feature>
<proteinExistence type="predicted"/>
<gene>
    <name evidence="3" type="ORF">OsJ_00097</name>
</gene>
<sequence>MARWLQLPCSLLLVIMLVAATAAAADVVVRDDREVRRVRPAQPLRHDVHVRQPAAARRAADSGLLPAAAARLLPPAVPAAGGLPSADHAVDQLPAAAVRRRRLQPDAELQPDARLQPDAVGVVHAAEHAVLPHAAGDALPAGPRLPAQRGGGRRRVVARGGARGGGGGRSLGLVIGDVW</sequence>
<evidence type="ECO:0000256" key="2">
    <source>
        <dbReference type="SAM" id="SignalP"/>
    </source>
</evidence>